<dbReference type="EMBL" id="BT050991">
    <property type="protein sequence ID" value="ACJ83657.1"/>
    <property type="molecule type" value="mRNA"/>
</dbReference>
<evidence type="ECO:0008006" key="3">
    <source>
        <dbReference type="Google" id="ProtNLM"/>
    </source>
</evidence>
<keyword evidence="1" id="KW-0472">Membrane</keyword>
<evidence type="ECO:0000256" key="1">
    <source>
        <dbReference type="SAM" id="Phobius"/>
    </source>
</evidence>
<feature type="transmembrane region" description="Helical" evidence="1">
    <location>
        <begin position="21"/>
        <end position="42"/>
    </location>
</feature>
<feature type="non-terminal residue" evidence="2">
    <location>
        <position position="69"/>
    </location>
</feature>
<name>B7FG41_MEDTR</name>
<organism evidence="2">
    <name type="scientific">Medicago truncatula</name>
    <name type="common">Barrel medic</name>
    <name type="synonym">Medicago tribuloides</name>
    <dbReference type="NCBI Taxonomy" id="3880"/>
    <lineage>
        <taxon>Eukaryota</taxon>
        <taxon>Viridiplantae</taxon>
        <taxon>Streptophyta</taxon>
        <taxon>Embryophyta</taxon>
        <taxon>Tracheophyta</taxon>
        <taxon>Spermatophyta</taxon>
        <taxon>Magnoliopsida</taxon>
        <taxon>eudicotyledons</taxon>
        <taxon>Gunneridae</taxon>
        <taxon>Pentapetalae</taxon>
        <taxon>rosids</taxon>
        <taxon>fabids</taxon>
        <taxon>Fabales</taxon>
        <taxon>Fabaceae</taxon>
        <taxon>Papilionoideae</taxon>
        <taxon>50 kb inversion clade</taxon>
        <taxon>NPAAA clade</taxon>
        <taxon>Hologalegina</taxon>
        <taxon>IRL clade</taxon>
        <taxon>Trifolieae</taxon>
        <taxon>Medicago</taxon>
    </lineage>
</organism>
<reference evidence="2" key="1">
    <citation type="submission" date="2008-12" db="EMBL/GenBank/DDBJ databases">
        <title>Medicago truncatula full length cdna cloning project.</title>
        <authorList>
            <person name="Moskal W."/>
            <person name="Chan A."/>
            <person name="Cheung F."/>
            <person name="Xiao Y."/>
            <person name="Town C.D."/>
        </authorList>
    </citation>
    <scope>NUCLEOTIDE SEQUENCE</scope>
</reference>
<proteinExistence type="evidence at transcript level"/>
<accession>B7FG41</accession>
<sequence length="69" mass="7571">MEAIVAKSSSAEFELTKLHCFLISPFVPVSTPILPILIIAALKLSRKAFWSVLNLLTMLMVSAPDVENN</sequence>
<dbReference type="AlphaFoldDB" id="B7FG41"/>
<evidence type="ECO:0000313" key="2">
    <source>
        <dbReference type="EMBL" id="ACJ83657.1"/>
    </source>
</evidence>
<keyword evidence="1" id="KW-0812">Transmembrane</keyword>
<protein>
    <recommendedName>
        <fullName evidence="3">Transmembrane protein</fullName>
    </recommendedName>
</protein>
<keyword evidence="1" id="KW-1133">Transmembrane helix</keyword>